<accession>A0ABD2III5</accession>
<keyword evidence="2" id="KW-0732">Signal</keyword>
<feature type="signal peptide" evidence="2">
    <location>
        <begin position="1"/>
        <end position="25"/>
    </location>
</feature>
<sequence length="93" mass="10221">MFLKLSPLSSLLLLSLLLLISFAIGYSPVGNAKSHPLKLRKRISYSDGGVMALNGAARKTRMPTRKMVEKPRMRFKGGSKLAPKHSAVTAQRQ</sequence>
<keyword evidence="4" id="KW-1185">Reference proteome</keyword>
<feature type="chain" id="PRO_5044775214" evidence="2">
    <location>
        <begin position="26"/>
        <end position="93"/>
    </location>
</feature>
<gene>
    <name evidence="3" type="ORF">niasHS_013295</name>
</gene>
<comment type="caution">
    <text evidence="3">The sequence shown here is derived from an EMBL/GenBank/DDBJ whole genome shotgun (WGS) entry which is preliminary data.</text>
</comment>
<proteinExistence type="predicted"/>
<evidence type="ECO:0000256" key="2">
    <source>
        <dbReference type="SAM" id="SignalP"/>
    </source>
</evidence>
<organism evidence="3 4">
    <name type="scientific">Heterodera schachtii</name>
    <name type="common">Sugarbeet cyst nematode worm</name>
    <name type="synonym">Tylenchus schachtii</name>
    <dbReference type="NCBI Taxonomy" id="97005"/>
    <lineage>
        <taxon>Eukaryota</taxon>
        <taxon>Metazoa</taxon>
        <taxon>Ecdysozoa</taxon>
        <taxon>Nematoda</taxon>
        <taxon>Chromadorea</taxon>
        <taxon>Rhabditida</taxon>
        <taxon>Tylenchina</taxon>
        <taxon>Tylenchomorpha</taxon>
        <taxon>Tylenchoidea</taxon>
        <taxon>Heteroderidae</taxon>
        <taxon>Heteroderinae</taxon>
        <taxon>Heterodera</taxon>
    </lineage>
</organism>
<feature type="region of interest" description="Disordered" evidence="1">
    <location>
        <begin position="72"/>
        <end position="93"/>
    </location>
</feature>
<evidence type="ECO:0000313" key="4">
    <source>
        <dbReference type="Proteomes" id="UP001620645"/>
    </source>
</evidence>
<name>A0ABD2III5_HETSC</name>
<evidence type="ECO:0000313" key="3">
    <source>
        <dbReference type="EMBL" id="KAL3077306.1"/>
    </source>
</evidence>
<dbReference type="EMBL" id="JBICCN010000327">
    <property type="protein sequence ID" value="KAL3077306.1"/>
    <property type="molecule type" value="Genomic_DNA"/>
</dbReference>
<dbReference type="AlphaFoldDB" id="A0ABD2III5"/>
<reference evidence="3 4" key="1">
    <citation type="submission" date="2024-10" db="EMBL/GenBank/DDBJ databases">
        <authorList>
            <person name="Kim D."/>
        </authorList>
    </citation>
    <scope>NUCLEOTIDE SEQUENCE [LARGE SCALE GENOMIC DNA]</scope>
    <source>
        <strain evidence="3">Taebaek</strain>
    </source>
</reference>
<protein>
    <submittedName>
        <fullName evidence="3">Uncharacterized protein</fullName>
    </submittedName>
</protein>
<dbReference type="Proteomes" id="UP001620645">
    <property type="component" value="Unassembled WGS sequence"/>
</dbReference>
<evidence type="ECO:0000256" key="1">
    <source>
        <dbReference type="SAM" id="MobiDB-lite"/>
    </source>
</evidence>